<keyword evidence="2" id="KW-1185">Reference proteome</keyword>
<reference evidence="1" key="1">
    <citation type="submission" date="2021-05" db="EMBL/GenBank/DDBJ databases">
        <authorList>
            <person name="Scholz U."/>
            <person name="Mascher M."/>
            <person name="Fiebig A."/>
        </authorList>
    </citation>
    <scope>NUCLEOTIDE SEQUENCE [LARGE SCALE GENOMIC DNA]</scope>
</reference>
<evidence type="ECO:0000313" key="1">
    <source>
        <dbReference type="EnsemblPlants" id="AVESA.00010b.r2.6AG1049220.1.CDS"/>
    </source>
</evidence>
<proteinExistence type="predicted"/>
<reference evidence="1" key="2">
    <citation type="submission" date="2025-09" db="UniProtKB">
        <authorList>
            <consortium name="EnsemblPlants"/>
        </authorList>
    </citation>
    <scope>IDENTIFICATION</scope>
</reference>
<evidence type="ECO:0000313" key="2">
    <source>
        <dbReference type="Proteomes" id="UP001732700"/>
    </source>
</evidence>
<protein>
    <submittedName>
        <fullName evidence="1">Uncharacterized protein</fullName>
    </submittedName>
</protein>
<sequence length="585" mass="63040">MCFSNPCSTDLANDGESGRVLLSQEKSSQNTKSPKTWHSTAGGCRTTARPHAVSHCTTVLRLGPGPPALLPSWPASEWTRSPAACLVLLHKHRTSTSPPVRDRSTVWSGARVRRWGNMAGRDHRRNVSSLSAGRLERRSAGPSPAWSQQLPAGSGSGKYKSLFRSIGVWFSSLSTSSSSSLSSSSKKNKKRSTAAALPAPDDAIKKPPSFGHGAGRPSLLRGPGGGLYGSNGSRRGSVAAVQQFQSSVFTMEEILKATSNFSPALKIGQGGFGAVYRGVLPDGTVVAVKRARTKSPHVDVEFRSEVKIMARVEHQSLVRFYGYLEHGDERVVVIEHVPGGTLREHLDRCHGGRFLELAARLDIAIDVAHGVTYLHMYSDHPIIHRDIKSSNILLTASLRAKVADFGFARLGAGFGTGTGDSNGGGGGGARHVTTQVKGTAGYLDPEYLKTCQLTDRSDVYSFGVLLVELVSGRRPIEPKREMQERLTARWAMRRLVEGRAAEEVLDPCLLRTDAAACAAEAVLELAFRCMGPVRDERPSMDECCRALWAVRKTYKDMAATTMGAYDGFSDRGSSSSGSTGDIYKI</sequence>
<name>A0ACD5YWE1_AVESA</name>
<accession>A0ACD5YWE1</accession>
<dbReference type="EnsemblPlants" id="AVESA.00010b.r2.6AG1049220.1">
    <property type="protein sequence ID" value="AVESA.00010b.r2.6AG1049220.1.CDS"/>
    <property type="gene ID" value="AVESA.00010b.r2.6AG1049220"/>
</dbReference>
<organism evidence="1 2">
    <name type="scientific">Avena sativa</name>
    <name type="common">Oat</name>
    <dbReference type="NCBI Taxonomy" id="4498"/>
    <lineage>
        <taxon>Eukaryota</taxon>
        <taxon>Viridiplantae</taxon>
        <taxon>Streptophyta</taxon>
        <taxon>Embryophyta</taxon>
        <taxon>Tracheophyta</taxon>
        <taxon>Spermatophyta</taxon>
        <taxon>Magnoliopsida</taxon>
        <taxon>Liliopsida</taxon>
        <taxon>Poales</taxon>
        <taxon>Poaceae</taxon>
        <taxon>BOP clade</taxon>
        <taxon>Pooideae</taxon>
        <taxon>Poodae</taxon>
        <taxon>Poeae</taxon>
        <taxon>Poeae Chloroplast Group 1 (Aveneae type)</taxon>
        <taxon>Aveninae</taxon>
        <taxon>Avena</taxon>
    </lineage>
</organism>
<dbReference type="Proteomes" id="UP001732700">
    <property type="component" value="Chromosome 6A"/>
</dbReference>